<accession>A0A3N5DB42</accession>
<dbReference type="Gene3D" id="3.10.28.20">
    <property type="entry name" value="Acetamidase/Formamidase-like domains"/>
    <property type="match status" value="1"/>
</dbReference>
<dbReference type="GO" id="GO:0016811">
    <property type="term" value="F:hydrolase activity, acting on carbon-nitrogen (but not peptide) bonds, in linear amides"/>
    <property type="evidence" value="ECO:0007669"/>
    <property type="project" value="InterPro"/>
</dbReference>
<dbReference type="OrthoDB" id="9785236at2"/>
<dbReference type="Pfam" id="PF03069">
    <property type="entry name" value="FmdA_AmdA"/>
    <property type="match status" value="2"/>
</dbReference>
<reference evidence="1 2" key="1">
    <citation type="submission" date="2018-11" db="EMBL/GenBank/DDBJ databases">
        <title>Draft genome sequence of Buttiauxella warmboldiae CCUG 35512.</title>
        <authorList>
            <person name="Salva-Serra F."/>
            <person name="Marathe N."/>
            <person name="Moore E."/>
            <person name="Svensson L."/>
            <person name="Engstrom-Jakobsson H."/>
        </authorList>
    </citation>
    <scope>NUCLEOTIDE SEQUENCE [LARGE SCALE GENOMIC DNA]</scope>
    <source>
        <strain evidence="1 2">CCUG 35512</strain>
    </source>
</reference>
<evidence type="ECO:0000313" key="1">
    <source>
        <dbReference type="EMBL" id="RPH25575.1"/>
    </source>
</evidence>
<sequence>MKISNQQVIYAMSRENPPVATVKSGSEILFETCDCFSDQITSAQTPFNELDWQRINPASGPVFVENAEPGDVLQVKIKRITPKGDHAVMVTAPNLGVIGNELQRAIVTLVPLENGKALLPGNVQVALKPMIGVIGVAPAGEAISCGTPDSHGGNMDCKEIAENSTLWLPVNVPGALFALGDLHAAMGDGEVSVCGLEVPGEVVVELYLHKNRKLPLPMLENDEAIFTLASAVTLDEAASLATRNMAHFITDNTSLSLAEAINLLSIAGDLQICQVVDPLKTCRYALPKAVAAQLSLCIAGEL</sequence>
<dbReference type="EMBL" id="RPOH01000053">
    <property type="protein sequence ID" value="RPH25575.1"/>
    <property type="molecule type" value="Genomic_DNA"/>
</dbReference>
<organism evidence="1 2">
    <name type="scientific">Buttiauxella warmboldiae</name>
    <dbReference type="NCBI Taxonomy" id="82993"/>
    <lineage>
        <taxon>Bacteria</taxon>
        <taxon>Pseudomonadati</taxon>
        <taxon>Pseudomonadota</taxon>
        <taxon>Gammaproteobacteria</taxon>
        <taxon>Enterobacterales</taxon>
        <taxon>Enterobacteriaceae</taxon>
        <taxon>Buttiauxella</taxon>
    </lineage>
</organism>
<proteinExistence type="predicted"/>
<dbReference type="Gene3D" id="2.60.120.580">
    <property type="entry name" value="Acetamidase/Formamidase-like domains"/>
    <property type="match status" value="1"/>
</dbReference>
<evidence type="ECO:0000313" key="2">
    <source>
        <dbReference type="Proteomes" id="UP000268615"/>
    </source>
</evidence>
<name>A0A3N5DB42_9ENTR</name>
<keyword evidence="2" id="KW-1185">Reference proteome</keyword>
<dbReference type="PANTHER" id="PTHR31891:SF1">
    <property type="entry name" value="FORMAMIDASE C869.04-RELATED"/>
    <property type="match status" value="1"/>
</dbReference>
<comment type="caution">
    <text evidence="1">The sequence shown here is derived from an EMBL/GenBank/DDBJ whole genome shotgun (WGS) entry which is preliminary data.</text>
</comment>
<gene>
    <name evidence="1" type="ORF">EHN07_13000</name>
</gene>
<dbReference type="InterPro" id="IPR004304">
    <property type="entry name" value="FmdA_AmdA"/>
</dbReference>
<dbReference type="SUPFAM" id="SSF141130">
    <property type="entry name" value="Acetamidase/Formamidase-like"/>
    <property type="match status" value="1"/>
</dbReference>
<dbReference type="Proteomes" id="UP000268615">
    <property type="component" value="Unassembled WGS sequence"/>
</dbReference>
<protein>
    <submittedName>
        <fullName evidence="1">Acetamidase</fullName>
    </submittedName>
</protein>
<dbReference type="Gene3D" id="2.40.10.120">
    <property type="match status" value="1"/>
</dbReference>
<dbReference type="AlphaFoldDB" id="A0A3N5DB42"/>
<dbReference type="PANTHER" id="PTHR31891">
    <property type="entry name" value="FORMAMIDASE C869.04-RELATED"/>
    <property type="match status" value="1"/>
</dbReference>